<feature type="region of interest" description="Disordered" evidence="1">
    <location>
        <begin position="441"/>
        <end position="460"/>
    </location>
</feature>
<dbReference type="InterPro" id="IPR052754">
    <property type="entry name" value="NTPase_KAP_P-loop"/>
</dbReference>
<organism evidence="3">
    <name type="scientific">Lysobacter firmicutimachus</name>
    <dbReference type="NCBI Taxonomy" id="1792846"/>
    <lineage>
        <taxon>Bacteria</taxon>
        <taxon>Pseudomonadati</taxon>
        <taxon>Pseudomonadota</taxon>
        <taxon>Gammaproteobacteria</taxon>
        <taxon>Lysobacterales</taxon>
        <taxon>Lysobacteraceae</taxon>
        <taxon>Lysobacter</taxon>
    </lineage>
</organism>
<sequence>MFISDHETATDMLQYEAIAKTVVKLIEKSPGVPVTIGVHGDWGAGKSSVLKMTQAAFEGKDGVLCIWFNGWAFEGFEDAKTVVLETIIDEIKRARPKVQKVKDAAKKLFKRIDWLKAAKKAGGLAFTVATGIPTFGQIGDLIGAARSALGKSAADLTREDIEGFADETTGLFKDAEEDSVPAHIHAFRKEFVELLEAAEIKQLIVMVDDLDRCLPATAISTLEAIRLFLFVDRTAFVIGADEMMIEYAVKEHFPDLPPSAGPVSYARNYLEKLIQVPFRIPSLGVAETRTYITLLLVEAEYGAESEGFKKLLNAAREDMRRPWLSQGITSRVMEESMGKNVPQASDQAMVLAAQLTTTLAEGTKGNPRQIKRFLNSMLLRKEIGEARGFGGDISMKILGKLMLAERFKADFFEEVAREASASHDGKSPRLKQLEEFVATSGEPAPMESTKPGTLLRGKPGKLSAPEEIEDWIKIDWIQTWASIQPPLASIDLRPYIFVTRDKRMSLGGAGAISQLGQIVDDLMATPLKAKTAAQRARDLTAQAAKELFDTVRLRILEEDAFSTQPAGVVGLVELVKVRPELERSLLEFARELSVDKLGAWPPAVFGNVFTDRAVQSEYQAVLKGWSDQTDNSTLKKAAGLIGQIKEKRG</sequence>
<dbReference type="AlphaFoldDB" id="A0AAU8N2B7"/>
<evidence type="ECO:0000256" key="1">
    <source>
        <dbReference type="SAM" id="MobiDB-lite"/>
    </source>
</evidence>
<protein>
    <submittedName>
        <fullName evidence="3">Qat anti-phage system ATPase QatA</fullName>
    </submittedName>
</protein>
<dbReference type="Gene3D" id="3.40.50.300">
    <property type="entry name" value="P-loop containing nucleotide triphosphate hydrolases"/>
    <property type="match status" value="1"/>
</dbReference>
<dbReference type="SUPFAM" id="SSF52540">
    <property type="entry name" value="P-loop containing nucleoside triphosphate hydrolases"/>
    <property type="match status" value="1"/>
</dbReference>
<proteinExistence type="predicted"/>
<dbReference type="InterPro" id="IPR027417">
    <property type="entry name" value="P-loop_NTPase"/>
</dbReference>
<evidence type="ECO:0000313" key="3">
    <source>
        <dbReference type="EMBL" id="XCO77223.1"/>
    </source>
</evidence>
<dbReference type="InterPro" id="IPR049673">
    <property type="entry name" value="QatA"/>
</dbReference>
<dbReference type="InterPro" id="IPR011646">
    <property type="entry name" value="KAP_P-loop"/>
</dbReference>
<dbReference type="NCBIfam" id="NF041923">
    <property type="entry name" value="QatA"/>
    <property type="match status" value="1"/>
</dbReference>
<dbReference type="RefSeq" id="WP_363800563.1">
    <property type="nucleotide sequence ID" value="NZ_CP159925.1"/>
</dbReference>
<name>A0AAU8N2B7_9GAMM</name>
<reference evidence="3" key="1">
    <citation type="submission" date="2024-06" db="EMBL/GenBank/DDBJ databases">
        <authorList>
            <person name="Li S."/>
        </authorList>
    </citation>
    <scope>NUCLEOTIDE SEQUENCE</scope>
    <source>
        <strain evidence="3">SR10</strain>
    </source>
</reference>
<dbReference type="Pfam" id="PF07693">
    <property type="entry name" value="KAP_NTPase"/>
    <property type="match status" value="1"/>
</dbReference>
<dbReference type="PANTHER" id="PTHR22674">
    <property type="entry name" value="NTPASE, KAP FAMILY P-LOOP DOMAIN-CONTAINING 1"/>
    <property type="match status" value="1"/>
</dbReference>
<accession>A0AAU8N2B7</accession>
<gene>
    <name evidence="3" type="primary">qatA</name>
    <name evidence="3" type="ORF">ABU614_10715</name>
</gene>
<evidence type="ECO:0000259" key="2">
    <source>
        <dbReference type="Pfam" id="PF07693"/>
    </source>
</evidence>
<dbReference type="EMBL" id="CP159925">
    <property type="protein sequence ID" value="XCO77223.1"/>
    <property type="molecule type" value="Genomic_DNA"/>
</dbReference>
<dbReference type="PANTHER" id="PTHR22674:SF6">
    <property type="entry name" value="NTPASE KAP FAMILY P-LOOP DOMAIN-CONTAINING PROTEIN 1"/>
    <property type="match status" value="1"/>
</dbReference>
<feature type="domain" description="KAP NTPase" evidence="2">
    <location>
        <begin position="15"/>
        <end position="380"/>
    </location>
</feature>